<keyword evidence="7" id="KW-1185">Reference proteome</keyword>
<dbReference type="Proteomes" id="UP001519288">
    <property type="component" value="Unassembled WGS sequence"/>
</dbReference>
<protein>
    <submittedName>
        <fullName evidence="6">Uncharacterized membrane protein YkvA (DUF1232 family)</fullName>
    </submittedName>
</protein>
<sequence length="122" mass="13363">MKPIHLKSVTYDPKQEEKVKRNFFDKLKGAAGKVPFVKDTVALYYCAVDSKTPLYVKGVAFAALAYFISPLDAIPDALAGLGFTDDAGVIITALKVVGNHVTDEHKAKAKAFFEKEKTLDLE</sequence>
<name>A0ABS4JHH5_9BACL</name>
<comment type="caution">
    <text evidence="6">The sequence shown here is derived from an EMBL/GenBank/DDBJ whole genome shotgun (WGS) entry which is preliminary data.</text>
</comment>
<dbReference type="InterPro" id="IPR016983">
    <property type="entry name" value="UCP031804"/>
</dbReference>
<evidence type="ECO:0000313" key="7">
    <source>
        <dbReference type="Proteomes" id="UP001519288"/>
    </source>
</evidence>
<dbReference type="Pfam" id="PF06803">
    <property type="entry name" value="DUF1232"/>
    <property type="match status" value="1"/>
</dbReference>
<evidence type="ECO:0000313" key="6">
    <source>
        <dbReference type="EMBL" id="MBP2001148.1"/>
    </source>
</evidence>
<reference evidence="6 7" key="1">
    <citation type="submission" date="2021-03" db="EMBL/GenBank/DDBJ databases">
        <title>Genomic Encyclopedia of Type Strains, Phase IV (KMG-IV): sequencing the most valuable type-strain genomes for metagenomic binning, comparative biology and taxonomic classification.</title>
        <authorList>
            <person name="Goeker M."/>
        </authorList>
    </citation>
    <scope>NUCLEOTIDE SEQUENCE [LARGE SCALE GENOMIC DNA]</scope>
    <source>
        <strain evidence="6 7">DSM 26806</strain>
    </source>
</reference>
<gene>
    <name evidence="6" type="ORF">J2Z69_002191</name>
</gene>
<organism evidence="6 7">
    <name type="scientific">Paenibacillus shirakamiensis</name>
    <dbReference type="NCBI Taxonomy" id="1265935"/>
    <lineage>
        <taxon>Bacteria</taxon>
        <taxon>Bacillati</taxon>
        <taxon>Bacillota</taxon>
        <taxon>Bacilli</taxon>
        <taxon>Bacillales</taxon>
        <taxon>Paenibacillaceae</taxon>
        <taxon>Paenibacillus</taxon>
    </lineage>
</organism>
<evidence type="ECO:0000256" key="4">
    <source>
        <dbReference type="ARBA" id="ARBA00023136"/>
    </source>
</evidence>
<proteinExistence type="predicted"/>
<dbReference type="EMBL" id="JAGGLD010000003">
    <property type="protein sequence ID" value="MBP2001148.1"/>
    <property type="molecule type" value="Genomic_DNA"/>
</dbReference>
<keyword evidence="3" id="KW-1133">Transmembrane helix</keyword>
<dbReference type="InterPro" id="IPR010652">
    <property type="entry name" value="DUF1232"/>
</dbReference>
<evidence type="ECO:0000259" key="5">
    <source>
        <dbReference type="Pfam" id="PF06803"/>
    </source>
</evidence>
<evidence type="ECO:0000256" key="3">
    <source>
        <dbReference type="ARBA" id="ARBA00022989"/>
    </source>
</evidence>
<keyword evidence="2" id="KW-0812">Transmembrane</keyword>
<dbReference type="RefSeq" id="WP_209862000.1">
    <property type="nucleotide sequence ID" value="NZ_JAGGLD010000003.1"/>
</dbReference>
<feature type="domain" description="DUF1232" evidence="5">
    <location>
        <begin position="57"/>
        <end position="90"/>
    </location>
</feature>
<comment type="subcellular location">
    <subcellularLocation>
        <location evidence="1">Endomembrane system</location>
        <topology evidence="1">Multi-pass membrane protein</topology>
    </subcellularLocation>
</comment>
<evidence type="ECO:0000256" key="1">
    <source>
        <dbReference type="ARBA" id="ARBA00004127"/>
    </source>
</evidence>
<dbReference type="PIRSF" id="PIRSF031804">
    <property type="entry name" value="UCP031804"/>
    <property type="match status" value="1"/>
</dbReference>
<keyword evidence="4" id="KW-0472">Membrane</keyword>
<evidence type="ECO:0000256" key="2">
    <source>
        <dbReference type="ARBA" id="ARBA00022692"/>
    </source>
</evidence>
<accession>A0ABS4JHH5</accession>